<dbReference type="Proteomes" id="UP000189310">
    <property type="component" value="Unassembled WGS sequence"/>
</dbReference>
<dbReference type="RefSeq" id="WP_077171673.1">
    <property type="nucleotide sequence ID" value="NZ_MTLN01000004.1"/>
</dbReference>
<dbReference type="InterPro" id="IPR008840">
    <property type="entry name" value="Sipho_Gp157"/>
</dbReference>
<keyword evidence="3" id="KW-1185">Reference proteome</keyword>
<keyword evidence="1" id="KW-0175">Coiled coil</keyword>
<feature type="coiled-coil region" evidence="1">
    <location>
        <begin position="51"/>
        <end position="78"/>
    </location>
</feature>
<proteinExistence type="predicted"/>
<evidence type="ECO:0000256" key="1">
    <source>
        <dbReference type="SAM" id="Coils"/>
    </source>
</evidence>
<accession>A0ABX3ITJ6</accession>
<evidence type="ECO:0008006" key="4">
    <source>
        <dbReference type="Google" id="ProtNLM"/>
    </source>
</evidence>
<dbReference type="Pfam" id="PF05565">
    <property type="entry name" value="Sipho_Gp157"/>
    <property type="match status" value="1"/>
</dbReference>
<dbReference type="EMBL" id="MTLN01000004">
    <property type="protein sequence ID" value="ONN71691.1"/>
    <property type="molecule type" value="Genomic_DNA"/>
</dbReference>
<name>A0ABX3ITJ6_9PSED</name>
<reference evidence="2 3" key="1">
    <citation type="submission" date="2017-01" db="EMBL/GenBank/DDBJ databases">
        <title>Pseudomonas psychrotolerans genome sequencing and assembly.</title>
        <authorList>
            <person name="Vyas B."/>
            <person name="Mayilraj S."/>
        </authorList>
    </citation>
    <scope>NUCLEOTIDE SEQUENCE [LARGE SCALE GENOMIC DNA]</scope>
    <source>
        <strain evidence="2 3">SDS18</strain>
    </source>
</reference>
<sequence>MTSLRTLTEQYAELQELAEQGDEGMEVAIRDTMQAIEGEFNEKAQALITVVHNMDSDVDALEREIARLTDRKKAIKARQDSMREWLRQNMEETGITSIKCPLFSITLAKGVEVAVIDQESALPDECVSVQTTIKPDKREILRRLKAGEAVPGAHIERGQSSVRIK</sequence>
<organism evidence="2 3">
    <name type="scientific">Pseudomonas oryzihabitans</name>
    <dbReference type="NCBI Taxonomy" id="47885"/>
    <lineage>
        <taxon>Bacteria</taxon>
        <taxon>Pseudomonadati</taxon>
        <taxon>Pseudomonadota</taxon>
        <taxon>Gammaproteobacteria</taxon>
        <taxon>Pseudomonadales</taxon>
        <taxon>Pseudomonadaceae</taxon>
        <taxon>Pseudomonas</taxon>
    </lineage>
</organism>
<gene>
    <name evidence="2" type="ORF">BVL52_08585</name>
</gene>
<protein>
    <recommendedName>
        <fullName evidence="4">Siphovirus Gp157 family protein</fullName>
    </recommendedName>
</protein>
<evidence type="ECO:0000313" key="3">
    <source>
        <dbReference type="Proteomes" id="UP000189310"/>
    </source>
</evidence>
<evidence type="ECO:0000313" key="2">
    <source>
        <dbReference type="EMBL" id="ONN71691.1"/>
    </source>
</evidence>
<comment type="caution">
    <text evidence="2">The sequence shown here is derived from an EMBL/GenBank/DDBJ whole genome shotgun (WGS) entry which is preliminary data.</text>
</comment>